<dbReference type="PANTHER" id="PTHR42884:SF14">
    <property type="entry name" value="NEUROENDOCRINE CONVERTASE 1"/>
    <property type="match status" value="1"/>
</dbReference>
<dbReference type="GO" id="GO:0004252">
    <property type="term" value="F:serine-type endopeptidase activity"/>
    <property type="evidence" value="ECO:0007669"/>
    <property type="project" value="InterPro"/>
</dbReference>
<dbReference type="Gene3D" id="3.40.50.200">
    <property type="entry name" value="Peptidase S8/S53 domain"/>
    <property type="match status" value="1"/>
</dbReference>
<evidence type="ECO:0008006" key="6">
    <source>
        <dbReference type="Google" id="ProtNLM"/>
    </source>
</evidence>
<keyword evidence="5" id="KW-1185">Reference proteome</keyword>
<organism evidence="4 5">
    <name type="scientific">Protopolystoma xenopodis</name>
    <dbReference type="NCBI Taxonomy" id="117903"/>
    <lineage>
        <taxon>Eukaryota</taxon>
        <taxon>Metazoa</taxon>
        <taxon>Spiralia</taxon>
        <taxon>Lophotrochozoa</taxon>
        <taxon>Platyhelminthes</taxon>
        <taxon>Monogenea</taxon>
        <taxon>Polyopisthocotylea</taxon>
        <taxon>Polystomatidea</taxon>
        <taxon>Polystomatidae</taxon>
        <taxon>Protopolystoma</taxon>
    </lineage>
</organism>
<evidence type="ECO:0000256" key="2">
    <source>
        <dbReference type="ARBA" id="ARBA00022801"/>
    </source>
</evidence>
<keyword evidence="2" id="KW-0378">Hydrolase</keyword>
<evidence type="ECO:0000256" key="3">
    <source>
        <dbReference type="ARBA" id="ARBA00022825"/>
    </source>
</evidence>
<evidence type="ECO:0000313" key="5">
    <source>
        <dbReference type="Proteomes" id="UP000784294"/>
    </source>
</evidence>
<dbReference type="EMBL" id="CAAALY010252313">
    <property type="protein sequence ID" value="VEL36476.1"/>
    <property type="molecule type" value="Genomic_DNA"/>
</dbReference>
<dbReference type="SUPFAM" id="SSF52743">
    <property type="entry name" value="Subtilisin-like"/>
    <property type="match status" value="1"/>
</dbReference>
<dbReference type="AlphaFoldDB" id="A0A3S5CP00"/>
<evidence type="ECO:0000313" key="4">
    <source>
        <dbReference type="EMBL" id="VEL36476.1"/>
    </source>
</evidence>
<reference evidence="4" key="1">
    <citation type="submission" date="2018-11" db="EMBL/GenBank/DDBJ databases">
        <authorList>
            <consortium name="Pathogen Informatics"/>
        </authorList>
    </citation>
    <scope>NUCLEOTIDE SEQUENCE</scope>
</reference>
<dbReference type="Proteomes" id="UP000784294">
    <property type="component" value="Unassembled WGS sequence"/>
</dbReference>
<proteinExistence type="predicted"/>
<protein>
    <recommendedName>
        <fullName evidence="6">Peptidase S8/S53 domain-containing protein</fullName>
    </recommendedName>
</protein>
<dbReference type="InterPro" id="IPR036852">
    <property type="entry name" value="Peptidase_S8/S53_dom_sf"/>
</dbReference>
<keyword evidence="1" id="KW-0645">Protease</keyword>
<gene>
    <name evidence="4" type="ORF">PXEA_LOCUS29916</name>
</gene>
<accession>A0A3S5CP00</accession>
<keyword evidence="3" id="KW-0720">Serine protease</keyword>
<evidence type="ECO:0000256" key="1">
    <source>
        <dbReference type="ARBA" id="ARBA00022670"/>
    </source>
</evidence>
<name>A0A3S5CP00_9PLAT</name>
<dbReference type="GO" id="GO:0016485">
    <property type="term" value="P:protein processing"/>
    <property type="evidence" value="ECO:0007669"/>
    <property type="project" value="TreeGrafter"/>
</dbReference>
<sequence>MYLFAAGNGGFKKDSCGADGFVNNPFVIAVTALDEEGTQPPFTETCSAVRVSIPNTSGRFLLSGKPSLVSSPDSLFNCLLYKSPTSQHIASLISFHAHNSRIFTSTKYSFFKLAD</sequence>
<dbReference type="PANTHER" id="PTHR42884">
    <property type="entry name" value="PROPROTEIN CONVERTASE SUBTILISIN/KEXIN-RELATED"/>
    <property type="match status" value="1"/>
</dbReference>
<comment type="caution">
    <text evidence="4">The sequence shown here is derived from an EMBL/GenBank/DDBJ whole genome shotgun (WGS) entry which is preliminary data.</text>
</comment>
<dbReference type="GO" id="GO:0016020">
    <property type="term" value="C:membrane"/>
    <property type="evidence" value="ECO:0007669"/>
    <property type="project" value="TreeGrafter"/>
</dbReference>